<keyword evidence="3" id="KW-1185">Reference proteome</keyword>
<evidence type="ECO:0000313" key="2">
    <source>
        <dbReference type="EMBL" id="QPH37715.1"/>
    </source>
</evidence>
<dbReference type="EMBL" id="CP064939">
    <property type="protein sequence ID" value="QPH37715.1"/>
    <property type="molecule type" value="Genomic_DNA"/>
</dbReference>
<proteinExistence type="predicted"/>
<evidence type="ECO:0000256" key="1">
    <source>
        <dbReference type="SAM" id="SignalP"/>
    </source>
</evidence>
<evidence type="ECO:0000313" key="3">
    <source>
        <dbReference type="Proteomes" id="UP000594759"/>
    </source>
</evidence>
<name>A0A7U3Q4W3_9SPHI</name>
<accession>A0A7U3Q4W3</accession>
<protein>
    <submittedName>
        <fullName evidence="2">Uncharacterized protein</fullName>
    </submittedName>
</protein>
<feature type="signal peptide" evidence="1">
    <location>
        <begin position="1"/>
        <end position="18"/>
    </location>
</feature>
<feature type="chain" id="PRO_5032683279" evidence="1">
    <location>
        <begin position="19"/>
        <end position="256"/>
    </location>
</feature>
<organism evidence="2 3">
    <name type="scientific">Pedobacter endophyticus</name>
    <dbReference type="NCBI Taxonomy" id="2789740"/>
    <lineage>
        <taxon>Bacteria</taxon>
        <taxon>Pseudomonadati</taxon>
        <taxon>Bacteroidota</taxon>
        <taxon>Sphingobacteriia</taxon>
        <taxon>Sphingobacteriales</taxon>
        <taxon>Sphingobacteriaceae</taxon>
        <taxon>Pedobacter</taxon>
    </lineage>
</organism>
<keyword evidence="1" id="KW-0732">Signal</keyword>
<dbReference type="RefSeq" id="WP_196097030.1">
    <property type="nucleotide sequence ID" value="NZ_CP064939.1"/>
</dbReference>
<dbReference type="KEGG" id="pex:IZT61_11375"/>
<dbReference type="AlphaFoldDB" id="A0A7U3Q4W3"/>
<reference evidence="2 3" key="1">
    <citation type="submission" date="2020-11" db="EMBL/GenBank/DDBJ databases">
        <title>Pedobacter endophytica, an endophytic bacteria isolated form Carex pumila.</title>
        <authorList>
            <person name="Peng Y."/>
            <person name="Jiang L."/>
            <person name="Lee J."/>
        </authorList>
    </citation>
    <scope>NUCLEOTIDE SEQUENCE [LARGE SCALE GENOMIC DNA]</scope>
    <source>
        <strain evidence="2 3">JBR3-12</strain>
    </source>
</reference>
<gene>
    <name evidence="2" type="ORF">IZT61_11375</name>
</gene>
<sequence length="256" mass="28219">MKTISTIILCLVLGFAKAQLPSDTLVHLISFENLQGYKDGYGESTNQPLSSGAFINIADRNARQNRMAKLRNSFRWPDGTVIDFSKRGSKMGKTGMVDLYTLENPATKEVITLVVDPYKSDSVYYVPKGLIAVNKEIVAKEIAPFLKKIEVINSSGDAYTEQKDNIAAVTGYLAANVGVAGFLDRENLTKLMTDTQADAKLKNYLFGVYIINKFYALGKGIAQPKAYALKKMKESFVAFEKAHPDVEAGNIKINLN</sequence>
<dbReference type="Proteomes" id="UP000594759">
    <property type="component" value="Chromosome"/>
</dbReference>